<evidence type="ECO:0000259" key="2">
    <source>
        <dbReference type="Pfam" id="PF13699"/>
    </source>
</evidence>
<dbReference type="KEGG" id="hhg:XM38_024080"/>
<dbReference type="Proteomes" id="UP000191901">
    <property type="component" value="Chromosome"/>
</dbReference>
<organism evidence="3 4">
    <name type="scientific">Halomicronema hongdechloris C2206</name>
    <dbReference type="NCBI Taxonomy" id="1641165"/>
    <lineage>
        <taxon>Bacteria</taxon>
        <taxon>Bacillati</taxon>
        <taxon>Cyanobacteriota</taxon>
        <taxon>Cyanophyceae</taxon>
        <taxon>Nodosilineales</taxon>
        <taxon>Nodosilineaceae</taxon>
        <taxon>Halomicronema</taxon>
    </lineage>
</organism>
<dbReference type="OrthoDB" id="292792at2"/>
<keyword evidence="4" id="KW-1185">Reference proteome</keyword>
<gene>
    <name evidence="3" type="ORF">XM38_024080</name>
</gene>
<evidence type="ECO:0000313" key="4">
    <source>
        <dbReference type="Proteomes" id="UP000191901"/>
    </source>
</evidence>
<evidence type="ECO:0000256" key="1">
    <source>
        <dbReference type="SAM" id="MobiDB-lite"/>
    </source>
</evidence>
<accession>A0A1Z3HMI2</accession>
<proteinExistence type="predicted"/>
<dbReference type="AlphaFoldDB" id="A0A1Z3HMI2"/>
<dbReference type="Pfam" id="PF13699">
    <property type="entry name" value="eCIS_core"/>
    <property type="match status" value="1"/>
</dbReference>
<protein>
    <recommendedName>
        <fullName evidence="2">eCIS core domain-containing protein</fullName>
    </recommendedName>
</protein>
<feature type="compositionally biased region" description="Basic and acidic residues" evidence="1">
    <location>
        <begin position="233"/>
        <end position="253"/>
    </location>
</feature>
<feature type="region of interest" description="Disordered" evidence="1">
    <location>
        <begin position="218"/>
        <end position="262"/>
    </location>
</feature>
<feature type="domain" description="eCIS core" evidence="2">
    <location>
        <begin position="122"/>
        <end position="198"/>
    </location>
</feature>
<name>A0A1Z3HMI2_9CYAN</name>
<sequence length="669" mass="74014">MRIFTKAARRPSVSLLRGTDRARLSNGLDQRRSLVHLQRSPFTISSPRDSYEQEADRIAEQGMHMPEPQLQQRCACGGGCPRCEQAQGGDKSLLTKRVYPPSLGGASAPPSVQTVIASSGQPLDTRIRRSMELRLDHDFSQIRIHTDGRAAQSAEEIGAIAYTSGTNIAFARGKYQPGTVSGQRLIAHELVHVVQQSGPDNLSRKAFIQRACLPDPECEPPDTGEARVGSAKRFGEEVTEKAAPKRAERKKLPPETARSGLHGRPAEAVEHLFQEHISDLRPVIHGVFVDEDLPDDVGASRADCLQWAQVSLPPGTKVPEFEGAVHSCIFVPAALERQAAIYNSGGVPDPRFTRQEWLRWAVLRVLTHETTHARFLGANIRYPSSDENCTEERLAKEISELAAVISEFPFVNRLKQDLQDAWFNHHLKDPTEVTGESISGAIRDIRCSCECPDADAMIRAAFEFASSSWTERQKQTFHAHMKRGKGKEFDIYWPYDASRTGRVGRHELSLAAGVGFSGSDKLKVAMLTYRYVMWNWVEGRLRVTGGVQLNLASLFESDPHGEFGAAIGGLQFVSTPVSRDKRFGGFTGRLETGFGLGEFTLEPVAPQSRETTVSSRDWVLQVSGGVQFFIPRFTHLRPVSIEAAYRLAQPLDSDARQINTFSISAILPL</sequence>
<evidence type="ECO:0000313" key="3">
    <source>
        <dbReference type="EMBL" id="ASC71456.1"/>
    </source>
</evidence>
<dbReference type="InterPro" id="IPR025295">
    <property type="entry name" value="eCIS_core_dom"/>
</dbReference>
<dbReference type="EMBL" id="CP021983">
    <property type="protein sequence ID" value="ASC71456.1"/>
    <property type="molecule type" value="Genomic_DNA"/>
</dbReference>
<reference evidence="3 4" key="1">
    <citation type="journal article" date="2016" name="Biochim. Biophys. Acta">
        <title>Characterization of red-shifted phycobilisomes isolated from the chlorophyll f-containing cyanobacterium Halomicronema hongdechloris.</title>
        <authorList>
            <person name="Li Y."/>
            <person name="Lin Y."/>
            <person name="Garvey C.J."/>
            <person name="Birch D."/>
            <person name="Corkery R.W."/>
            <person name="Loughlin P.C."/>
            <person name="Scheer H."/>
            <person name="Willows R.D."/>
            <person name="Chen M."/>
        </authorList>
    </citation>
    <scope>NUCLEOTIDE SEQUENCE [LARGE SCALE GENOMIC DNA]</scope>
    <source>
        <strain evidence="3 4">C2206</strain>
    </source>
</reference>